<organism evidence="2 3">
    <name type="scientific">Streptomyces rhizosphaericus</name>
    <dbReference type="NCBI Taxonomy" id="114699"/>
    <lineage>
        <taxon>Bacteria</taxon>
        <taxon>Bacillati</taxon>
        <taxon>Actinomycetota</taxon>
        <taxon>Actinomycetes</taxon>
        <taxon>Kitasatosporales</taxon>
        <taxon>Streptomycetaceae</taxon>
        <taxon>Streptomyces</taxon>
        <taxon>Streptomyces violaceusniger group</taxon>
    </lineage>
</organism>
<dbReference type="GO" id="GO:0016811">
    <property type="term" value="F:hydrolase activity, acting on carbon-nitrogen (but not peptide) bonds, in linear amides"/>
    <property type="evidence" value="ECO:0007669"/>
    <property type="project" value="TreeGrafter"/>
</dbReference>
<name>A0A6G4AIU0_9ACTN</name>
<reference evidence="2" key="1">
    <citation type="submission" date="2020-02" db="EMBL/GenBank/DDBJ databases">
        <title>A new Streptomyces sp. for controlling soil-borne diseases.</title>
        <authorList>
            <person name="Li X."/>
            <person name="Tian Y."/>
            <person name="Gao K."/>
        </authorList>
    </citation>
    <scope>NUCLEOTIDE SEQUENCE [LARGE SCALE GENOMIC DNA]</scope>
    <source>
        <strain evidence="2">0250</strain>
    </source>
</reference>
<dbReference type="PANTHER" id="PTHR12993">
    <property type="entry name" value="N-ACETYLGLUCOSAMINYL-PHOSPHATIDYLINOSITOL DE-N-ACETYLASE-RELATED"/>
    <property type="match status" value="1"/>
</dbReference>
<dbReference type="AlphaFoldDB" id="A0A6G4AIU0"/>
<dbReference type="Proteomes" id="UP000476310">
    <property type="component" value="Unassembled WGS sequence"/>
</dbReference>
<dbReference type="InterPro" id="IPR003737">
    <property type="entry name" value="GlcNAc_PI_deacetylase-related"/>
</dbReference>
<evidence type="ECO:0000256" key="1">
    <source>
        <dbReference type="ARBA" id="ARBA00022833"/>
    </source>
</evidence>
<dbReference type="GO" id="GO:0016137">
    <property type="term" value="P:glycoside metabolic process"/>
    <property type="evidence" value="ECO:0007669"/>
    <property type="project" value="UniProtKB-ARBA"/>
</dbReference>
<dbReference type="EMBL" id="JAAIKT010000028">
    <property type="protein sequence ID" value="NEW73158.1"/>
    <property type="molecule type" value="Genomic_DNA"/>
</dbReference>
<gene>
    <name evidence="2" type="ORF">G4H13_22945</name>
</gene>
<dbReference type="Pfam" id="PF02585">
    <property type="entry name" value="PIG-L"/>
    <property type="match status" value="1"/>
</dbReference>
<dbReference type="RefSeq" id="WP_164430035.1">
    <property type="nucleotide sequence ID" value="NZ_JAAIKT010000028.1"/>
</dbReference>
<dbReference type="PANTHER" id="PTHR12993:SF11">
    <property type="entry name" value="N-ACETYLGLUCOSAMINYL-PHOSPHATIDYLINOSITOL DE-N-ACETYLASE"/>
    <property type="match status" value="1"/>
</dbReference>
<accession>A0A6G4AIU0</accession>
<dbReference type="InterPro" id="IPR024078">
    <property type="entry name" value="LmbE-like_dom_sf"/>
</dbReference>
<protein>
    <submittedName>
        <fullName evidence="2">PIG-L family deacetylase</fullName>
    </submittedName>
</protein>
<keyword evidence="1" id="KW-0862">Zinc</keyword>
<keyword evidence="3" id="KW-1185">Reference proteome</keyword>
<comment type="caution">
    <text evidence="2">The sequence shown here is derived from an EMBL/GenBank/DDBJ whole genome shotgun (WGS) entry which is preliminary data.</text>
</comment>
<dbReference type="Gene3D" id="3.40.50.10320">
    <property type="entry name" value="LmbE-like"/>
    <property type="match status" value="1"/>
</dbReference>
<dbReference type="SUPFAM" id="SSF102588">
    <property type="entry name" value="LmbE-like"/>
    <property type="match status" value="1"/>
</dbReference>
<proteinExistence type="predicted"/>
<evidence type="ECO:0000313" key="2">
    <source>
        <dbReference type="EMBL" id="NEW73158.1"/>
    </source>
</evidence>
<sequence length="256" mass="28530">MATVLAFHAHPDDEALLTGGTLARLADEGHRVVLVVATDGHMDAAPAHGEPPRLRELRTSAAILGVDRVVHLGYADSGHGPLFYPDPPDRTRFARADTEEAAERLAAVLREEDAAMLLTYDANGGYGHRDHIKVHEVGHRAAELARTPRVLEATIPRDTVERLLRLVRLLRIPLRHDPAELTTRFSPRSAITHRYDVRRYARQKQAAAAAHHSQVDGAGRMNPVMRRMLRLPAPLFGLLLGREWYIDTSPSRPPRR</sequence>
<evidence type="ECO:0000313" key="3">
    <source>
        <dbReference type="Proteomes" id="UP000476310"/>
    </source>
</evidence>